<proteinExistence type="predicted"/>
<dbReference type="InterPro" id="IPR001138">
    <property type="entry name" value="Zn2Cys6_DnaBD"/>
</dbReference>
<dbReference type="GO" id="GO:0008270">
    <property type="term" value="F:zinc ion binding"/>
    <property type="evidence" value="ECO:0007669"/>
    <property type="project" value="InterPro"/>
</dbReference>
<evidence type="ECO:0000256" key="1">
    <source>
        <dbReference type="ARBA" id="ARBA00023242"/>
    </source>
</evidence>
<name>A0A9N9YZ94_9HYPO</name>
<keyword evidence="3" id="KW-1185">Reference proteome</keyword>
<evidence type="ECO:0000313" key="3">
    <source>
        <dbReference type="Proteomes" id="UP000775872"/>
    </source>
</evidence>
<reference evidence="2 3" key="2">
    <citation type="submission" date="2021-10" db="EMBL/GenBank/DDBJ databases">
        <authorList>
            <person name="Piombo E."/>
        </authorList>
    </citation>
    <scope>NUCLEOTIDE SEQUENCE [LARGE SCALE GENOMIC DNA]</scope>
</reference>
<evidence type="ECO:0000313" key="2">
    <source>
        <dbReference type="EMBL" id="CAH0046032.1"/>
    </source>
</evidence>
<sequence length="523" mass="59158">MPGVPRSHGCQSCKNRKIKPKMLFTMHSALTTPSVNEQCDEAWPQCGGCARKRAPCPGPTLILKFVVNQDHSTPQSMLRRAGYFRKSQNAAQASGKQLNPHPHIALPRIYNPTPKGLNTGPLRSALTTIDDGVAARLVGHLGSSGKDQMITQTEILCHLPKRMSANQSLRDSVDLLCSVWSSRRSGGAAVEFINMPLYGKAIHSLSRVLKTDQAFTMETLAAILIVQRAEALFDPGHRPLIHSKGIATLLARVGPPRAGDKFHASVFAETYSVMIPYWMMTGWDSLIEKRPWRDAVVSGLTDYTGVPELKPYFYTAFDKNNRLCEKVPVLMQGIMVLFQDPEHEKFSATSPFVEQMTEEFRTAETSVREAIYAIFDEAMKLGAIAEEDKPTPLTRTSYNFSSTHLAQSLVSYLSFHIYILRLRYQWNASFQLPDAPDLYKVFQDACIRIWKFVPFMQKAWLFLLRHLQSSLAISFEAANQEQKDYILSIFENLDSHGKKESRTREELRSQLEQQSLLLQMEWR</sequence>
<dbReference type="PANTHER" id="PTHR38111:SF2">
    <property type="entry name" value="FINGER DOMAIN PROTEIN, PUTATIVE (AFU_ORTHOLOGUE AFUA_1G01560)-RELATED"/>
    <property type="match status" value="1"/>
</dbReference>
<dbReference type="Proteomes" id="UP000775872">
    <property type="component" value="Unassembled WGS sequence"/>
</dbReference>
<accession>A0A9N9YZ94</accession>
<dbReference type="InterPro" id="IPR053178">
    <property type="entry name" value="Osmoadaptation_assoc"/>
</dbReference>
<reference evidence="3" key="1">
    <citation type="submission" date="2019-06" db="EMBL/GenBank/DDBJ databases">
        <authorList>
            <person name="Broberg M."/>
        </authorList>
    </citation>
    <scope>NUCLEOTIDE SEQUENCE [LARGE SCALE GENOMIC DNA]</scope>
</reference>
<dbReference type="AlphaFoldDB" id="A0A9N9YZ94"/>
<dbReference type="CDD" id="cd00067">
    <property type="entry name" value="GAL4"/>
    <property type="match status" value="1"/>
</dbReference>
<comment type="caution">
    <text evidence="2">The sequence shown here is derived from an EMBL/GenBank/DDBJ whole genome shotgun (WGS) entry which is preliminary data.</text>
</comment>
<keyword evidence="1" id="KW-0539">Nucleus</keyword>
<organism evidence="2 3">
    <name type="scientific">Clonostachys solani</name>
    <dbReference type="NCBI Taxonomy" id="160281"/>
    <lineage>
        <taxon>Eukaryota</taxon>
        <taxon>Fungi</taxon>
        <taxon>Dikarya</taxon>
        <taxon>Ascomycota</taxon>
        <taxon>Pezizomycotina</taxon>
        <taxon>Sordariomycetes</taxon>
        <taxon>Hypocreomycetidae</taxon>
        <taxon>Hypocreales</taxon>
        <taxon>Bionectriaceae</taxon>
        <taxon>Clonostachys</taxon>
    </lineage>
</organism>
<dbReference type="GO" id="GO:0000981">
    <property type="term" value="F:DNA-binding transcription factor activity, RNA polymerase II-specific"/>
    <property type="evidence" value="ECO:0007669"/>
    <property type="project" value="InterPro"/>
</dbReference>
<dbReference type="OrthoDB" id="5138769at2759"/>
<dbReference type="EMBL" id="CABFOC020000013">
    <property type="protein sequence ID" value="CAH0046032.1"/>
    <property type="molecule type" value="Genomic_DNA"/>
</dbReference>
<gene>
    <name evidence="2" type="ORF">CSOL1703_00012665</name>
</gene>
<dbReference type="PANTHER" id="PTHR38111">
    <property type="entry name" value="ZN(2)-C6 FUNGAL-TYPE DOMAIN-CONTAINING PROTEIN-RELATED"/>
    <property type="match status" value="1"/>
</dbReference>
<protein>
    <submittedName>
        <fullName evidence="2">Uncharacterized protein</fullName>
    </submittedName>
</protein>